<proteinExistence type="predicted"/>
<feature type="non-terminal residue" evidence="1">
    <location>
        <position position="1"/>
    </location>
</feature>
<gene>
    <name evidence="1" type="ORF">S06H3_62354</name>
</gene>
<name>X1PZ32_9ZZZZ</name>
<protein>
    <submittedName>
        <fullName evidence="1">Uncharacterized protein</fullName>
    </submittedName>
</protein>
<comment type="caution">
    <text evidence="1">The sequence shown here is derived from an EMBL/GenBank/DDBJ whole genome shotgun (WGS) entry which is preliminary data.</text>
</comment>
<reference evidence="1" key="1">
    <citation type="journal article" date="2014" name="Front. Microbiol.">
        <title>High frequency of phylogenetically diverse reductive dehalogenase-homologous genes in deep subseafloor sedimentary metagenomes.</title>
        <authorList>
            <person name="Kawai M."/>
            <person name="Futagami T."/>
            <person name="Toyoda A."/>
            <person name="Takaki Y."/>
            <person name="Nishi S."/>
            <person name="Hori S."/>
            <person name="Arai W."/>
            <person name="Tsubouchi T."/>
            <person name="Morono Y."/>
            <person name="Uchiyama I."/>
            <person name="Ito T."/>
            <person name="Fujiyama A."/>
            <person name="Inagaki F."/>
            <person name="Takami H."/>
        </authorList>
    </citation>
    <scope>NUCLEOTIDE SEQUENCE</scope>
    <source>
        <strain evidence="1">Expedition CK06-06</strain>
    </source>
</reference>
<dbReference type="EMBL" id="BARV01041086">
    <property type="protein sequence ID" value="GAI47786.1"/>
    <property type="molecule type" value="Genomic_DNA"/>
</dbReference>
<dbReference type="AlphaFoldDB" id="X1PZ32"/>
<organism evidence="1">
    <name type="scientific">marine sediment metagenome</name>
    <dbReference type="NCBI Taxonomy" id="412755"/>
    <lineage>
        <taxon>unclassified sequences</taxon>
        <taxon>metagenomes</taxon>
        <taxon>ecological metagenomes</taxon>
    </lineage>
</organism>
<accession>X1PZ32</accession>
<feature type="non-terminal residue" evidence="1">
    <location>
        <position position="154"/>
    </location>
</feature>
<sequence>LKRLFGRFIDLEVTRQVDLAVRALDDSRDLLYSSSTYPRDRRGYDRDEILADALEAWRVNPLARRIVGMMTQYVVGGGLEIECQHNKTNQFLEDWWENRLNKMPIRVYEWCDEMSRSGELFIVISTDSAGMSYMRAVPAADIQDIETADNDLDQ</sequence>
<evidence type="ECO:0000313" key="1">
    <source>
        <dbReference type="EMBL" id="GAI47786.1"/>
    </source>
</evidence>